<dbReference type="AlphaFoldDB" id="A0A1C1CVX3"/>
<organism evidence="1 2">
    <name type="scientific">Cladophialophora carrionii</name>
    <dbReference type="NCBI Taxonomy" id="86049"/>
    <lineage>
        <taxon>Eukaryota</taxon>
        <taxon>Fungi</taxon>
        <taxon>Dikarya</taxon>
        <taxon>Ascomycota</taxon>
        <taxon>Pezizomycotina</taxon>
        <taxon>Eurotiomycetes</taxon>
        <taxon>Chaetothyriomycetidae</taxon>
        <taxon>Chaetothyriales</taxon>
        <taxon>Herpotrichiellaceae</taxon>
        <taxon>Cladophialophora</taxon>
    </lineage>
</organism>
<name>A0A1C1CVX3_9EURO</name>
<accession>A0A1C1CVX3</accession>
<evidence type="ECO:0000313" key="2">
    <source>
        <dbReference type="Proteomes" id="UP000094526"/>
    </source>
</evidence>
<dbReference type="Proteomes" id="UP000094526">
    <property type="component" value="Unassembled WGS sequence"/>
</dbReference>
<comment type="caution">
    <text evidence="1">The sequence shown here is derived from an EMBL/GenBank/DDBJ whole genome shotgun (WGS) entry which is preliminary data.</text>
</comment>
<reference evidence="2" key="1">
    <citation type="submission" date="2015-07" db="EMBL/GenBank/DDBJ databases">
        <authorList>
            <person name="Teixeira M.M."/>
            <person name="Souza R.C."/>
            <person name="Almeida L.G."/>
            <person name="Vicente V.A."/>
            <person name="de Hoog S."/>
            <person name="Bocca A.L."/>
            <person name="de Almeida S.R."/>
            <person name="Vasconcelos A.T."/>
            <person name="Felipe M.S."/>
        </authorList>
    </citation>
    <scope>NUCLEOTIDE SEQUENCE [LARGE SCALE GENOMIC DNA]</scope>
    <source>
        <strain evidence="2">KSF</strain>
    </source>
</reference>
<evidence type="ECO:0000313" key="1">
    <source>
        <dbReference type="EMBL" id="OCT52596.1"/>
    </source>
</evidence>
<proteinExistence type="predicted"/>
<dbReference type="VEuPathDB" id="FungiDB:CLCR_10621"/>
<dbReference type="EMBL" id="LGRB01000008">
    <property type="protein sequence ID" value="OCT52596.1"/>
    <property type="molecule type" value="Genomic_DNA"/>
</dbReference>
<sequence>MGPSSMTNLFTFNSLPIFLSFSQYALSFLDRQSRYFDWRALDAEDDGHLVPTKNEKHYYLPPRSLLRAPFTTRKRGILIYLVQELAVRTFVTEMVEQRDHEADANLLHQAILDAIPIGDVQFLRYLLYFAVQVDSANQGFHTGPVNEWESTARSENGKTPLDIGLTLIKRLPVFLGGERGEQYIFEAIKAGHTDVFALLVDHWLLACTDELLGHFDSTLTRLLQTALEGTLPKDGGVDDSAGVRARMLIAARRRAIEGARRVIEYASEKLDRQRPWTPRHLDVSSLGSLHEESFKAR</sequence>
<keyword evidence="2" id="KW-1185">Reference proteome</keyword>
<protein>
    <submittedName>
        <fullName evidence="1">Uncharacterized protein</fullName>
    </submittedName>
</protein>
<dbReference type="VEuPathDB" id="FungiDB:G647_03985"/>
<dbReference type="OrthoDB" id="4150388at2759"/>
<gene>
    <name evidence="1" type="ORF">CLCR_10621</name>
</gene>